<sequence>MLKSVSLSVLNSLRFLLPFVGSTYPERVVSKDLNDDDYAVFKYFQGISQATLKKLIFTTPIDTDKNRDLFKRVFLLYIKKCFLLPTLAANISPRALPTIFNLENTRHQNWALHIHNFLLEEVQKAKDNNTSFVSGCCFVLMVFYFHETHFGKNSREAKAQPPWIQYWTGKTLWDRMVQEKTIRPVIQGLIRTAKAPLTNKGKHKKNTKNGSSSESEYISSDSVYEEGYDFDSEMTRSETIVRVERNSKRKNDSVPAPVPVQRVHDPDSYSDDQETLGHAMLRRKRKNVEGHRIQSRRTRKRGNSPTHSNAESTNQFLYDNKEPHQQQQNQPPKEEGTQPPPTQPQPQQPPQEEVPQKQQQQQHQGEIIDISLGSELEPEPIPLRVLVPKVEADLEASPRELLLIDTLLRLRKDEQPSKEDDNGPALQEEEEEEEEQQQQQQEEEEEKEQQQPQKRNNLHNLLLKPIPATQEVIEINSDDEDPEPRPMKMLIPKTQVEDEDFEERVATWATVPKGGNDYELIFDLKGPRTLKAMRFQFDSMAPKSYIDIQVVGLMCHILNGEEGERMLEAHHHNWIDKKKRRPHEITSLTNHKEFLSFIDREKILSHRFCFAPVLYSKHWWLYVMDKNGPEGPEMFVLDSKNISSPTEERTTLNKFVVSVILLKSASPF</sequence>
<name>A0ABU6Y6J5_9FABA</name>
<dbReference type="EMBL" id="JASCZI010241688">
    <property type="protein sequence ID" value="MED6204884.1"/>
    <property type="molecule type" value="Genomic_DNA"/>
</dbReference>
<feature type="region of interest" description="Disordered" evidence="1">
    <location>
        <begin position="241"/>
        <end position="377"/>
    </location>
</feature>
<feature type="compositionally biased region" description="Low complexity" evidence="1">
    <location>
        <begin position="208"/>
        <end position="218"/>
    </location>
</feature>
<feature type="region of interest" description="Disordered" evidence="1">
    <location>
        <begin position="197"/>
        <end position="218"/>
    </location>
</feature>
<feature type="signal peptide" evidence="2">
    <location>
        <begin position="1"/>
        <end position="22"/>
    </location>
</feature>
<feature type="compositionally biased region" description="Polar residues" evidence="1">
    <location>
        <begin position="303"/>
        <end position="317"/>
    </location>
</feature>
<evidence type="ECO:0000256" key="2">
    <source>
        <dbReference type="SAM" id="SignalP"/>
    </source>
</evidence>
<feature type="compositionally biased region" description="Acidic residues" evidence="1">
    <location>
        <begin position="427"/>
        <end position="447"/>
    </location>
</feature>
<feature type="compositionally biased region" description="Basic residues" evidence="1">
    <location>
        <begin position="293"/>
        <end position="302"/>
    </location>
</feature>
<evidence type="ECO:0000256" key="1">
    <source>
        <dbReference type="SAM" id="MobiDB-lite"/>
    </source>
</evidence>
<evidence type="ECO:0000313" key="4">
    <source>
        <dbReference type="Proteomes" id="UP001341840"/>
    </source>
</evidence>
<evidence type="ECO:0000313" key="3">
    <source>
        <dbReference type="EMBL" id="MED6204884.1"/>
    </source>
</evidence>
<feature type="compositionally biased region" description="Pro residues" evidence="1">
    <location>
        <begin position="338"/>
        <end position="349"/>
    </location>
</feature>
<feature type="compositionally biased region" description="Basic and acidic residues" evidence="1">
    <location>
        <begin position="241"/>
        <end position="252"/>
    </location>
</feature>
<comment type="caution">
    <text evidence="3">The sequence shown here is derived from an EMBL/GenBank/DDBJ whole genome shotgun (WGS) entry which is preliminary data.</text>
</comment>
<dbReference type="Gene3D" id="3.40.395.10">
    <property type="entry name" value="Adenoviral Proteinase, Chain A"/>
    <property type="match status" value="1"/>
</dbReference>
<organism evidence="3 4">
    <name type="scientific">Stylosanthes scabra</name>
    <dbReference type="NCBI Taxonomy" id="79078"/>
    <lineage>
        <taxon>Eukaryota</taxon>
        <taxon>Viridiplantae</taxon>
        <taxon>Streptophyta</taxon>
        <taxon>Embryophyta</taxon>
        <taxon>Tracheophyta</taxon>
        <taxon>Spermatophyta</taxon>
        <taxon>Magnoliopsida</taxon>
        <taxon>eudicotyledons</taxon>
        <taxon>Gunneridae</taxon>
        <taxon>Pentapetalae</taxon>
        <taxon>rosids</taxon>
        <taxon>fabids</taxon>
        <taxon>Fabales</taxon>
        <taxon>Fabaceae</taxon>
        <taxon>Papilionoideae</taxon>
        <taxon>50 kb inversion clade</taxon>
        <taxon>dalbergioids sensu lato</taxon>
        <taxon>Dalbergieae</taxon>
        <taxon>Pterocarpus clade</taxon>
        <taxon>Stylosanthes</taxon>
    </lineage>
</organism>
<feature type="region of interest" description="Disordered" evidence="1">
    <location>
        <begin position="413"/>
        <end position="456"/>
    </location>
</feature>
<feature type="compositionally biased region" description="Low complexity" evidence="1">
    <location>
        <begin position="350"/>
        <end position="365"/>
    </location>
</feature>
<reference evidence="3 4" key="1">
    <citation type="journal article" date="2023" name="Plants (Basel)">
        <title>Bridging the Gap: Combining Genomics and Transcriptomics Approaches to Understand Stylosanthes scabra, an Orphan Legume from the Brazilian Caatinga.</title>
        <authorList>
            <person name="Ferreira-Neto J.R.C."/>
            <person name="da Silva M.D."/>
            <person name="Binneck E."/>
            <person name="de Melo N.F."/>
            <person name="da Silva R.H."/>
            <person name="de Melo A.L.T.M."/>
            <person name="Pandolfi V."/>
            <person name="Bustamante F.O."/>
            <person name="Brasileiro-Vidal A.C."/>
            <person name="Benko-Iseppon A.M."/>
        </authorList>
    </citation>
    <scope>NUCLEOTIDE SEQUENCE [LARGE SCALE GENOMIC DNA]</scope>
    <source>
        <tissue evidence="3">Leaves</tissue>
    </source>
</reference>
<feature type="chain" id="PRO_5046826944" description="Ubiquitin-like protease family profile domain-containing protein" evidence="2">
    <location>
        <begin position="23"/>
        <end position="668"/>
    </location>
</feature>
<gene>
    <name evidence="3" type="ORF">PIB30_012932</name>
</gene>
<dbReference type="PANTHER" id="PTHR34835">
    <property type="entry name" value="OS07G0283600 PROTEIN-RELATED"/>
    <property type="match status" value="1"/>
</dbReference>
<keyword evidence="2" id="KW-0732">Signal</keyword>
<proteinExistence type="predicted"/>
<evidence type="ECO:0008006" key="5">
    <source>
        <dbReference type="Google" id="ProtNLM"/>
    </source>
</evidence>
<dbReference type="Proteomes" id="UP001341840">
    <property type="component" value="Unassembled WGS sequence"/>
</dbReference>
<protein>
    <recommendedName>
        <fullName evidence="5">Ubiquitin-like protease family profile domain-containing protein</fullName>
    </recommendedName>
</protein>
<keyword evidence="4" id="KW-1185">Reference proteome</keyword>
<accession>A0ABU6Y6J5</accession>